<reference evidence="1" key="1">
    <citation type="submission" date="2021-01" db="EMBL/GenBank/DDBJ databases">
        <authorList>
            <person name="Corre E."/>
            <person name="Pelletier E."/>
            <person name="Niang G."/>
            <person name="Scheremetjew M."/>
            <person name="Finn R."/>
            <person name="Kale V."/>
            <person name="Holt S."/>
            <person name="Cochrane G."/>
            <person name="Meng A."/>
            <person name="Brown T."/>
            <person name="Cohen L."/>
        </authorList>
    </citation>
    <scope>NUCLEOTIDE SEQUENCE</scope>
    <source>
        <strain evidence="1">CCMP125</strain>
    </source>
</reference>
<evidence type="ECO:0000313" key="1">
    <source>
        <dbReference type="EMBL" id="CAD9992326.1"/>
    </source>
</evidence>
<gene>
    <name evidence="1" type="ORF">APAL1065_LOCUS25820</name>
</gene>
<proteinExistence type="predicted"/>
<organism evidence="1">
    <name type="scientific">Entomoneis paludosa</name>
    <dbReference type="NCBI Taxonomy" id="265537"/>
    <lineage>
        <taxon>Eukaryota</taxon>
        <taxon>Sar</taxon>
        <taxon>Stramenopiles</taxon>
        <taxon>Ochrophyta</taxon>
        <taxon>Bacillariophyta</taxon>
        <taxon>Bacillariophyceae</taxon>
        <taxon>Bacillariophycidae</taxon>
        <taxon>Entomoneidaceae</taxon>
        <taxon>Entomoneis</taxon>
    </lineage>
</organism>
<dbReference type="EMBL" id="HBHT01038418">
    <property type="protein sequence ID" value="CAD9992326.1"/>
    <property type="molecule type" value="Transcribed_RNA"/>
</dbReference>
<dbReference type="AlphaFoldDB" id="A0A7S3DXJ6"/>
<protein>
    <submittedName>
        <fullName evidence="1">Uncharacterized protein</fullName>
    </submittedName>
</protein>
<name>A0A7S3DXJ6_9STRA</name>
<accession>A0A7S3DXJ6</accession>
<sequence length="100" mass="11043">MIQFNIAQPMMKKTNMSKYAMDSIVSSVTSPSSSSFAFSVCFVAVVVSMVLEMFDRWSSSQPANLFYRPKAATYDTLAGTLRTPQENSFVSRDGRCLSGC</sequence>